<dbReference type="InterPro" id="IPR036397">
    <property type="entry name" value="RNaseH_sf"/>
</dbReference>
<dbReference type="SUPFAM" id="SSF46689">
    <property type="entry name" value="Homeodomain-like"/>
    <property type="match status" value="1"/>
</dbReference>
<comment type="subcellular location">
    <subcellularLocation>
        <location evidence="1">Nucleus</location>
    </subcellularLocation>
</comment>
<dbReference type="InterPro" id="IPR004875">
    <property type="entry name" value="DDE_SF_endonuclease_dom"/>
</dbReference>
<dbReference type="Pfam" id="PF13384">
    <property type="entry name" value="HTH_23"/>
    <property type="match status" value="1"/>
</dbReference>
<sequence>MSATEKNRKEHVVQAYDVKINALHELKNGVRNSEIAKQLNVHIRTVQRWQKNQKKILEKEHNPDERISKKLKRNKSLKFDFVNKLTWLWFNETRNAGVSVNGPQICMQARAMYIALGGTENEFKASNGWLDKFKRRHNIRSMPTVGEKRTSHIDAAENFITWFANYIQEENLCEHQIFNCDETGLNFKNMPRKTFTSKQEMSTSNFKQMKERITIMASSNASGVLKIPLVVIGKSAEPECMKNINKLPVYYKSQECAWMISSLFKEWFFSEFVPKVTLYLKSKKLPIKAVLLVDNCSSHPQKLQIGTNIKVIFLPPNTSSLIQPMDQGVLQYLKLKYRFLMMEHIINNVNSGKGVMEVVEKINLENAIEWLTNAWDNVRPITIKKSWNSLWRRNRDATTIRNPINNLMNLPENRILPRVFHSILQNTESYAQISYDSVLDWLNPPTILTPEEALSNEEIMQVIAEEERENDSDNDSDPSITNEDVGEHLKEVLAYCKKHPDHFSKDEISILLRINTRILNKAEHIVTQQLT</sequence>
<dbReference type="AlphaFoldDB" id="A0AA39KTB1"/>
<evidence type="ECO:0000256" key="2">
    <source>
        <dbReference type="ARBA" id="ARBA00023125"/>
    </source>
</evidence>
<dbReference type="Gene3D" id="1.10.10.60">
    <property type="entry name" value="Homeodomain-like"/>
    <property type="match status" value="2"/>
</dbReference>
<dbReference type="Gene3D" id="3.30.420.10">
    <property type="entry name" value="Ribonuclease H-like superfamily/Ribonuclease H"/>
    <property type="match status" value="1"/>
</dbReference>
<accession>A0AA39KTB1</accession>
<evidence type="ECO:0000313" key="5">
    <source>
        <dbReference type="Proteomes" id="UP001168990"/>
    </source>
</evidence>
<dbReference type="Proteomes" id="UP001168990">
    <property type="component" value="Unassembled WGS sequence"/>
</dbReference>
<name>A0AA39KTB1_9HYME</name>
<dbReference type="InterPro" id="IPR009057">
    <property type="entry name" value="Homeodomain-like_sf"/>
</dbReference>
<keyword evidence="2" id="KW-0238">DNA-binding</keyword>
<dbReference type="InterPro" id="IPR050863">
    <property type="entry name" value="CenT-Element_Derived"/>
</dbReference>
<dbReference type="GO" id="GO:0005634">
    <property type="term" value="C:nucleus"/>
    <property type="evidence" value="ECO:0007669"/>
    <property type="project" value="UniProtKB-SubCell"/>
</dbReference>
<dbReference type="PANTHER" id="PTHR19303">
    <property type="entry name" value="TRANSPOSON"/>
    <property type="match status" value="1"/>
</dbReference>
<organism evidence="4 5">
    <name type="scientific">Microctonus aethiopoides</name>
    <dbReference type="NCBI Taxonomy" id="144406"/>
    <lineage>
        <taxon>Eukaryota</taxon>
        <taxon>Metazoa</taxon>
        <taxon>Ecdysozoa</taxon>
        <taxon>Arthropoda</taxon>
        <taxon>Hexapoda</taxon>
        <taxon>Insecta</taxon>
        <taxon>Pterygota</taxon>
        <taxon>Neoptera</taxon>
        <taxon>Endopterygota</taxon>
        <taxon>Hymenoptera</taxon>
        <taxon>Apocrita</taxon>
        <taxon>Ichneumonoidea</taxon>
        <taxon>Braconidae</taxon>
        <taxon>Euphorinae</taxon>
        <taxon>Microctonus</taxon>
    </lineage>
</organism>
<dbReference type="GO" id="GO:0003677">
    <property type="term" value="F:DNA binding"/>
    <property type="evidence" value="ECO:0007669"/>
    <property type="project" value="UniProtKB-KW"/>
</dbReference>
<dbReference type="SMART" id="SM00674">
    <property type="entry name" value="CENPB"/>
    <property type="match status" value="1"/>
</dbReference>
<dbReference type="Pfam" id="PF03184">
    <property type="entry name" value="DDE_1"/>
    <property type="match status" value="1"/>
</dbReference>
<dbReference type="EMBL" id="JAQQBS010000002">
    <property type="protein sequence ID" value="KAK0172974.1"/>
    <property type="molecule type" value="Genomic_DNA"/>
</dbReference>
<protein>
    <recommendedName>
        <fullName evidence="3">HTH CENPB-type domain-containing protein</fullName>
    </recommendedName>
</protein>
<feature type="domain" description="HTH CENPB-type" evidence="3">
    <location>
        <begin position="70"/>
        <end position="143"/>
    </location>
</feature>
<comment type="caution">
    <text evidence="4">The sequence shown here is derived from an EMBL/GenBank/DDBJ whole genome shotgun (WGS) entry which is preliminary data.</text>
</comment>
<evidence type="ECO:0000313" key="4">
    <source>
        <dbReference type="EMBL" id="KAK0172974.1"/>
    </source>
</evidence>
<dbReference type="Pfam" id="PF03221">
    <property type="entry name" value="HTH_Tnp_Tc5"/>
    <property type="match status" value="1"/>
</dbReference>
<evidence type="ECO:0000259" key="3">
    <source>
        <dbReference type="PROSITE" id="PS51253"/>
    </source>
</evidence>
<dbReference type="PROSITE" id="PS51253">
    <property type="entry name" value="HTH_CENPB"/>
    <property type="match status" value="1"/>
</dbReference>
<evidence type="ECO:0000256" key="1">
    <source>
        <dbReference type="ARBA" id="ARBA00004123"/>
    </source>
</evidence>
<gene>
    <name evidence="4" type="ORF">PV328_006232</name>
</gene>
<reference evidence="4" key="1">
    <citation type="journal article" date="2023" name="bioRxiv">
        <title>Scaffold-level genome assemblies of two parasitoid biocontrol wasps reveal the parthenogenesis mechanism and an associated novel virus.</title>
        <authorList>
            <person name="Inwood S."/>
            <person name="Skelly J."/>
            <person name="Guhlin J."/>
            <person name="Harrop T."/>
            <person name="Goldson S."/>
            <person name="Dearden P."/>
        </authorList>
    </citation>
    <scope>NUCLEOTIDE SEQUENCE</scope>
    <source>
        <strain evidence="4">Irish</strain>
        <tissue evidence="4">Whole body</tissue>
    </source>
</reference>
<reference evidence="4" key="2">
    <citation type="submission" date="2023-03" db="EMBL/GenBank/DDBJ databases">
        <authorList>
            <person name="Inwood S.N."/>
            <person name="Skelly J.G."/>
            <person name="Guhlin J."/>
            <person name="Harrop T.W.R."/>
            <person name="Goldson S.G."/>
            <person name="Dearden P.K."/>
        </authorList>
    </citation>
    <scope>NUCLEOTIDE SEQUENCE</scope>
    <source>
        <strain evidence="4">Irish</strain>
        <tissue evidence="4">Whole body</tissue>
    </source>
</reference>
<dbReference type="PANTHER" id="PTHR19303:SF73">
    <property type="entry name" value="PROTEIN PDC2"/>
    <property type="match status" value="1"/>
</dbReference>
<keyword evidence="5" id="KW-1185">Reference proteome</keyword>
<proteinExistence type="predicted"/>
<dbReference type="InterPro" id="IPR006600">
    <property type="entry name" value="HTH_CenpB_DNA-bd_dom"/>
</dbReference>